<evidence type="ECO:0000256" key="4">
    <source>
        <dbReference type="ARBA" id="ARBA00023136"/>
    </source>
</evidence>
<dbReference type="PANTHER" id="PTHR24064">
    <property type="entry name" value="SOLUTE CARRIER FAMILY 22 MEMBER"/>
    <property type="match status" value="1"/>
</dbReference>
<dbReference type="Proteomes" id="UP000507470">
    <property type="component" value="Unassembled WGS sequence"/>
</dbReference>
<keyword evidence="4 6" id="KW-0472">Membrane</keyword>
<evidence type="ECO:0000256" key="2">
    <source>
        <dbReference type="ARBA" id="ARBA00022692"/>
    </source>
</evidence>
<evidence type="ECO:0000256" key="5">
    <source>
        <dbReference type="SAM" id="MobiDB-lite"/>
    </source>
</evidence>
<evidence type="ECO:0000256" key="1">
    <source>
        <dbReference type="ARBA" id="ARBA00004141"/>
    </source>
</evidence>
<dbReference type="SUPFAM" id="SSF103473">
    <property type="entry name" value="MFS general substrate transporter"/>
    <property type="match status" value="1"/>
</dbReference>
<keyword evidence="2 6" id="KW-0812">Transmembrane</keyword>
<feature type="transmembrane region" description="Helical" evidence="6">
    <location>
        <begin position="280"/>
        <end position="301"/>
    </location>
</feature>
<sequence length="458" mass="50449">MEIPDELNALLAAMKLSGKEPAWKFSTSTDQVTVQLIWNKAKEPEVSSGNPKPALKKKQNKPPSTRRRDAKRYDQWMQAKSSAATSAEAIPHTTKVDKNQQTEAKTALEGCREIVPTKYQGEPEGIVIKTDIVISPFNPRKACHRQYYLQPTSDRGKRCRIDYDEGFDMDDPELLRTPPHTSPLIMPSPEAVITAFTILERPETPYHTPRCKVRAKRSTEAEPNNRFVSSSVYYGLNFNTSNLAGDRYINIFISGVVEIPALVFVLLISNKIGRRKTISILMMLAGISCFSVLFIDLAVSGKKSSGLTLLTIVLAMLGKSGIAGGWAAVQVFSAETFPTVVSLPVHCQVKGRLMSTNSLPVHCQVKGRLMSTNSLPVHCQNSIQQSLPFTIFGGLALACGVLVCFLPETAGRPLPDKLDMDEIVQAALTDKGQKNISGDEELLDIIPLQNGYTEENFL</sequence>
<dbReference type="GO" id="GO:0022857">
    <property type="term" value="F:transmembrane transporter activity"/>
    <property type="evidence" value="ECO:0007669"/>
    <property type="project" value="InterPro"/>
</dbReference>
<dbReference type="GO" id="GO:0016020">
    <property type="term" value="C:membrane"/>
    <property type="evidence" value="ECO:0007669"/>
    <property type="project" value="UniProtKB-SubCell"/>
</dbReference>
<evidence type="ECO:0000313" key="7">
    <source>
        <dbReference type="EMBL" id="CAC5383360.1"/>
    </source>
</evidence>
<reference evidence="7 8" key="1">
    <citation type="submission" date="2020-06" db="EMBL/GenBank/DDBJ databases">
        <authorList>
            <person name="Li R."/>
            <person name="Bekaert M."/>
        </authorList>
    </citation>
    <scope>NUCLEOTIDE SEQUENCE [LARGE SCALE GENOMIC DNA]</scope>
    <source>
        <strain evidence="8">wild</strain>
    </source>
</reference>
<evidence type="ECO:0000256" key="3">
    <source>
        <dbReference type="ARBA" id="ARBA00022989"/>
    </source>
</evidence>
<name>A0A6J8BJR5_MYTCO</name>
<dbReference type="EMBL" id="CACVKT020003359">
    <property type="protein sequence ID" value="CAC5383360.1"/>
    <property type="molecule type" value="Genomic_DNA"/>
</dbReference>
<proteinExistence type="predicted"/>
<evidence type="ECO:0000313" key="8">
    <source>
        <dbReference type="Proteomes" id="UP000507470"/>
    </source>
</evidence>
<keyword evidence="3 6" id="KW-1133">Transmembrane helix</keyword>
<evidence type="ECO:0000256" key="6">
    <source>
        <dbReference type="SAM" id="Phobius"/>
    </source>
</evidence>
<dbReference type="AlphaFoldDB" id="A0A6J8BJR5"/>
<feature type="region of interest" description="Disordered" evidence="5">
    <location>
        <begin position="42"/>
        <end position="100"/>
    </location>
</feature>
<feature type="transmembrane region" description="Helical" evidence="6">
    <location>
        <begin position="248"/>
        <end position="268"/>
    </location>
</feature>
<protein>
    <submittedName>
        <fullName evidence="7">SLC22A4_5</fullName>
    </submittedName>
</protein>
<dbReference type="Pfam" id="PF00083">
    <property type="entry name" value="Sugar_tr"/>
    <property type="match status" value="1"/>
</dbReference>
<dbReference type="InterPro" id="IPR005828">
    <property type="entry name" value="MFS_sugar_transport-like"/>
</dbReference>
<dbReference type="OrthoDB" id="3936150at2759"/>
<keyword evidence="8" id="KW-1185">Reference proteome</keyword>
<dbReference type="InterPro" id="IPR036259">
    <property type="entry name" value="MFS_trans_sf"/>
</dbReference>
<dbReference type="Gene3D" id="1.20.1250.20">
    <property type="entry name" value="MFS general substrate transporter like domains"/>
    <property type="match status" value="1"/>
</dbReference>
<accession>A0A6J8BJR5</accession>
<organism evidence="7 8">
    <name type="scientific">Mytilus coruscus</name>
    <name type="common">Sea mussel</name>
    <dbReference type="NCBI Taxonomy" id="42192"/>
    <lineage>
        <taxon>Eukaryota</taxon>
        <taxon>Metazoa</taxon>
        <taxon>Spiralia</taxon>
        <taxon>Lophotrochozoa</taxon>
        <taxon>Mollusca</taxon>
        <taxon>Bivalvia</taxon>
        <taxon>Autobranchia</taxon>
        <taxon>Pteriomorphia</taxon>
        <taxon>Mytilida</taxon>
        <taxon>Mytiloidea</taxon>
        <taxon>Mytilidae</taxon>
        <taxon>Mytilinae</taxon>
        <taxon>Mytilus</taxon>
    </lineage>
</organism>
<feature type="transmembrane region" description="Helical" evidence="6">
    <location>
        <begin position="307"/>
        <end position="329"/>
    </location>
</feature>
<comment type="subcellular location">
    <subcellularLocation>
        <location evidence="1">Membrane</location>
        <topology evidence="1">Multi-pass membrane protein</topology>
    </subcellularLocation>
</comment>
<feature type="compositionally biased region" description="Basic residues" evidence="5">
    <location>
        <begin position="54"/>
        <end position="70"/>
    </location>
</feature>
<gene>
    <name evidence="7" type="ORF">MCOR_19117</name>
</gene>